<proteinExistence type="predicted"/>
<sequence>MLEIKRAIWSVPLPLPEGSVISTALVGSQASAALDASMVTAKAVHALAACLRVNMELSPL</sequence>
<name>A0A8J3B5P7_9BURK</name>
<evidence type="ECO:0000313" key="2">
    <source>
        <dbReference type="Proteomes" id="UP000627205"/>
    </source>
</evidence>
<keyword evidence="2" id="KW-1185">Reference proteome</keyword>
<evidence type="ECO:0000313" key="1">
    <source>
        <dbReference type="EMBL" id="GGI55560.1"/>
    </source>
</evidence>
<accession>A0A8J3B5P7</accession>
<gene>
    <name evidence="1" type="ORF">GCM10011430_27340</name>
</gene>
<reference evidence="1" key="1">
    <citation type="journal article" date="2014" name="Int. J. Syst. Evol. Microbiol.">
        <title>Complete genome sequence of Corynebacterium casei LMG S-19264T (=DSM 44701T), isolated from a smear-ripened cheese.</title>
        <authorList>
            <consortium name="US DOE Joint Genome Institute (JGI-PGF)"/>
            <person name="Walter F."/>
            <person name="Albersmeier A."/>
            <person name="Kalinowski J."/>
            <person name="Ruckert C."/>
        </authorList>
    </citation>
    <scope>NUCLEOTIDE SEQUENCE</scope>
    <source>
        <strain evidence="1">CCM 7664</strain>
    </source>
</reference>
<protein>
    <submittedName>
        <fullName evidence="1">Uncharacterized protein</fullName>
    </submittedName>
</protein>
<organism evidence="1 2">
    <name type="scientific">Oxalicibacterium solurbis</name>
    <dbReference type="NCBI Taxonomy" id="69280"/>
    <lineage>
        <taxon>Bacteria</taxon>
        <taxon>Pseudomonadati</taxon>
        <taxon>Pseudomonadota</taxon>
        <taxon>Betaproteobacteria</taxon>
        <taxon>Burkholderiales</taxon>
        <taxon>Oxalobacteraceae</taxon>
        <taxon>Oxalicibacterium</taxon>
    </lineage>
</organism>
<reference evidence="1" key="2">
    <citation type="submission" date="2020-09" db="EMBL/GenBank/DDBJ databases">
        <authorList>
            <person name="Sun Q."/>
            <person name="Sedlacek I."/>
        </authorList>
    </citation>
    <scope>NUCLEOTIDE SEQUENCE</scope>
    <source>
        <strain evidence="1">CCM 7664</strain>
    </source>
</reference>
<dbReference type="AlphaFoldDB" id="A0A8J3B5P7"/>
<comment type="caution">
    <text evidence="1">The sequence shown here is derived from an EMBL/GenBank/DDBJ whole genome shotgun (WGS) entry which is preliminary data.</text>
</comment>
<dbReference type="Proteomes" id="UP000627205">
    <property type="component" value="Unassembled WGS sequence"/>
</dbReference>
<dbReference type="EMBL" id="BMDP01000004">
    <property type="protein sequence ID" value="GGI55560.1"/>
    <property type="molecule type" value="Genomic_DNA"/>
</dbReference>